<dbReference type="SUPFAM" id="SSF53448">
    <property type="entry name" value="Nucleotide-diphospho-sugar transferases"/>
    <property type="match status" value="1"/>
</dbReference>
<evidence type="ECO:0000256" key="3">
    <source>
        <dbReference type="ARBA" id="ARBA00022679"/>
    </source>
</evidence>
<evidence type="ECO:0000259" key="4">
    <source>
        <dbReference type="Pfam" id="PF00535"/>
    </source>
</evidence>
<protein>
    <submittedName>
        <fullName evidence="5">Glycosyltransferase family 2 protein</fullName>
    </submittedName>
</protein>
<dbReference type="AlphaFoldDB" id="A0A931MIB2"/>
<dbReference type="PANTHER" id="PTHR43179:SF12">
    <property type="entry name" value="GALACTOFURANOSYLTRANSFERASE GLFT2"/>
    <property type="match status" value="1"/>
</dbReference>
<dbReference type="PANTHER" id="PTHR43179">
    <property type="entry name" value="RHAMNOSYLTRANSFERASE WBBL"/>
    <property type="match status" value="1"/>
</dbReference>
<gene>
    <name evidence="5" type="ORF">I5803_13575</name>
</gene>
<reference evidence="5" key="1">
    <citation type="submission" date="2020-11" db="EMBL/GenBank/DDBJ databases">
        <title>Bacterial whole genome sequence for Caenimonas sp. DR4.4.</title>
        <authorList>
            <person name="Le V."/>
            <person name="Ko S.-R."/>
            <person name="Ahn C.-Y."/>
            <person name="Oh H.-M."/>
        </authorList>
    </citation>
    <scope>NUCLEOTIDE SEQUENCE</scope>
    <source>
        <strain evidence="5">DR4.4</strain>
    </source>
</reference>
<evidence type="ECO:0000256" key="1">
    <source>
        <dbReference type="ARBA" id="ARBA00006739"/>
    </source>
</evidence>
<dbReference type="Gene3D" id="3.90.550.10">
    <property type="entry name" value="Spore Coat Polysaccharide Biosynthesis Protein SpsA, Chain A"/>
    <property type="match status" value="1"/>
</dbReference>
<evidence type="ECO:0000313" key="5">
    <source>
        <dbReference type="EMBL" id="MBG9389060.1"/>
    </source>
</evidence>
<dbReference type="InterPro" id="IPR029044">
    <property type="entry name" value="Nucleotide-diphossugar_trans"/>
</dbReference>
<feature type="domain" description="Glycosyltransferase 2-like" evidence="4">
    <location>
        <begin position="10"/>
        <end position="126"/>
    </location>
</feature>
<name>A0A931MIB2_9BURK</name>
<dbReference type="Proteomes" id="UP000651050">
    <property type="component" value="Unassembled WGS sequence"/>
</dbReference>
<dbReference type="RefSeq" id="WP_196986876.1">
    <property type="nucleotide sequence ID" value="NZ_JADWYS010000001.1"/>
</dbReference>
<accession>A0A931MIB2</accession>
<evidence type="ECO:0000313" key="6">
    <source>
        <dbReference type="Proteomes" id="UP000651050"/>
    </source>
</evidence>
<sequence length="300" mass="33130">MNDAPRLDLSVVIPTYRRDRVLVATLESLLALAPRAGEILVMDQTERHDAATEERLAAFDASGDIRWVRLPEPSITAAMNRGLELAACAVVLFLDDDIRPEPGLLVGHAAAHGHGPAALVAGRVIQPWQESLADFDAGDFHFAQTRPAELHEFMGGNFSLPRELALRLRGFDENFVRVAYRFEAEFAHRLRAAGARIRFEPAACLHHLKASDGGTRTFGGHLTTWRPDHAVGAYYHGLRTGSMGVFLTRPLRAVATRYHLRHPWRIPPTLLAEFGGMAWALALLRRGPRLLPLREAGTGP</sequence>
<dbReference type="GO" id="GO:0016757">
    <property type="term" value="F:glycosyltransferase activity"/>
    <property type="evidence" value="ECO:0007669"/>
    <property type="project" value="UniProtKB-KW"/>
</dbReference>
<dbReference type="Pfam" id="PF00535">
    <property type="entry name" value="Glycos_transf_2"/>
    <property type="match status" value="1"/>
</dbReference>
<keyword evidence="2" id="KW-0328">Glycosyltransferase</keyword>
<keyword evidence="6" id="KW-1185">Reference proteome</keyword>
<proteinExistence type="inferred from homology"/>
<keyword evidence="3" id="KW-0808">Transferase</keyword>
<evidence type="ECO:0000256" key="2">
    <source>
        <dbReference type="ARBA" id="ARBA00022676"/>
    </source>
</evidence>
<dbReference type="EMBL" id="JADWYS010000001">
    <property type="protein sequence ID" value="MBG9389060.1"/>
    <property type="molecule type" value="Genomic_DNA"/>
</dbReference>
<organism evidence="5 6">
    <name type="scientific">Caenimonas aquaedulcis</name>
    <dbReference type="NCBI Taxonomy" id="2793270"/>
    <lineage>
        <taxon>Bacteria</taxon>
        <taxon>Pseudomonadati</taxon>
        <taxon>Pseudomonadota</taxon>
        <taxon>Betaproteobacteria</taxon>
        <taxon>Burkholderiales</taxon>
        <taxon>Comamonadaceae</taxon>
        <taxon>Caenimonas</taxon>
    </lineage>
</organism>
<dbReference type="InterPro" id="IPR001173">
    <property type="entry name" value="Glyco_trans_2-like"/>
</dbReference>
<comment type="similarity">
    <text evidence="1">Belongs to the glycosyltransferase 2 family.</text>
</comment>
<comment type="caution">
    <text evidence="5">The sequence shown here is derived from an EMBL/GenBank/DDBJ whole genome shotgun (WGS) entry which is preliminary data.</text>
</comment>